<reference evidence="3 4" key="1">
    <citation type="submission" date="2018-07" db="EMBL/GenBank/DDBJ databases">
        <title>Draft genome of the type strain Streptomyces armeniacus ATCC 15676.</title>
        <authorList>
            <person name="Labana P."/>
            <person name="Gosse J.T."/>
            <person name="Boddy C.N."/>
        </authorList>
    </citation>
    <scope>NUCLEOTIDE SEQUENCE [LARGE SCALE GENOMIC DNA]</scope>
    <source>
        <strain evidence="3 4">ATCC 15676</strain>
    </source>
</reference>
<dbReference type="InterPro" id="IPR013217">
    <property type="entry name" value="Methyltransf_12"/>
</dbReference>
<protein>
    <submittedName>
        <fullName evidence="3">Class I SAM-dependent methyltransferase</fullName>
    </submittedName>
</protein>
<evidence type="ECO:0000313" key="4">
    <source>
        <dbReference type="Proteomes" id="UP000254425"/>
    </source>
</evidence>
<sequence>MSGAPDPEQEHAVDAVDAVDADEVSRRLAAESAVDGASPTGWFERLYAAAAHGEAEVPWDRGAPHALLTEWARRRAAGGAADRTPAAPESGREPRALVIGAGLGDDAEFIAGLGYDTVAFDVAPTAVREAERRFPDSAVHYRTADLLDPPPEWHRAFPFVFESQTVQALPVAYRRQAVARVRDLVAPGGTLLVIAFAGEPGDEPDEGPPWPLTRADIDAFAADGLRAVRVEEVRDPEQPEVRRWRAEFSRAGVDGADGAARG</sequence>
<dbReference type="Gene3D" id="3.40.50.150">
    <property type="entry name" value="Vaccinia Virus protein VP39"/>
    <property type="match status" value="1"/>
</dbReference>
<dbReference type="Proteomes" id="UP000254425">
    <property type="component" value="Chromosome"/>
</dbReference>
<keyword evidence="3" id="KW-0808">Transferase</keyword>
<dbReference type="KEGG" id="sarm:DVA86_07825"/>
<keyword evidence="4" id="KW-1185">Reference proteome</keyword>
<evidence type="ECO:0000259" key="2">
    <source>
        <dbReference type="Pfam" id="PF08242"/>
    </source>
</evidence>
<feature type="region of interest" description="Disordered" evidence="1">
    <location>
        <begin position="1"/>
        <end position="20"/>
    </location>
</feature>
<evidence type="ECO:0000313" key="3">
    <source>
        <dbReference type="EMBL" id="AXK32567.1"/>
    </source>
</evidence>
<name>A0A345XLQ1_9ACTN</name>
<proteinExistence type="predicted"/>
<dbReference type="Pfam" id="PF08242">
    <property type="entry name" value="Methyltransf_12"/>
    <property type="match status" value="1"/>
</dbReference>
<feature type="domain" description="Methyltransferase type 12" evidence="2">
    <location>
        <begin position="97"/>
        <end position="191"/>
    </location>
</feature>
<keyword evidence="3" id="KW-0489">Methyltransferase</keyword>
<organism evidence="3 4">
    <name type="scientific">Streptomyces armeniacus</name>
    <dbReference type="NCBI Taxonomy" id="83291"/>
    <lineage>
        <taxon>Bacteria</taxon>
        <taxon>Bacillati</taxon>
        <taxon>Actinomycetota</taxon>
        <taxon>Actinomycetes</taxon>
        <taxon>Kitasatosporales</taxon>
        <taxon>Streptomycetaceae</taxon>
        <taxon>Streptomyces</taxon>
    </lineage>
</organism>
<accession>A0A345XLQ1</accession>
<gene>
    <name evidence="3" type="ORF">DVA86_07825</name>
</gene>
<dbReference type="InterPro" id="IPR029063">
    <property type="entry name" value="SAM-dependent_MTases_sf"/>
</dbReference>
<dbReference type="GO" id="GO:0008168">
    <property type="term" value="F:methyltransferase activity"/>
    <property type="evidence" value="ECO:0007669"/>
    <property type="project" value="UniProtKB-KW"/>
</dbReference>
<dbReference type="AlphaFoldDB" id="A0A345XLQ1"/>
<dbReference type="EMBL" id="CP031320">
    <property type="protein sequence ID" value="AXK32567.1"/>
    <property type="molecule type" value="Genomic_DNA"/>
</dbReference>
<dbReference type="CDD" id="cd02440">
    <property type="entry name" value="AdoMet_MTases"/>
    <property type="match status" value="1"/>
</dbReference>
<dbReference type="SUPFAM" id="SSF53335">
    <property type="entry name" value="S-adenosyl-L-methionine-dependent methyltransferases"/>
    <property type="match status" value="1"/>
</dbReference>
<evidence type="ECO:0000256" key="1">
    <source>
        <dbReference type="SAM" id="MobiDB-lite"/>
    </source>
</evidence>
<dbReference type="RefSeq" id="WP_208876859.1">
    <property type="nucleotide sequence ID" value="NZ_CP031320.1"/>
</dbReference>
<dbReference type="GO" id="GO:0032259">
    <property type="term" value="P:methylation"/>
    <property type="evidence" value="ECO:0007669"/>
    <property type="project" value="UniProtKB-KW"/>
</dbReference>